<dbReference type="Gene3D" id="3.10.450.530">
    <property type="entry name" value="Ribonuclease toxin, BrnT, of type II toxin-antitoxin system"/>
    <property type="match status" value="1"/>
</dbReference>
<comment type="caution">
    <text evidence="1">The sequence shown here is derived from an EMBL/GenBank/DDBJ whole genome shotgun (WGS) entry which is preliminary data.</text>
</comment>
<organism evidence="1 2">
    <name type="scientific">Candidatus Thiomargarita nelsonii</name>
    <dbReference type="NCBI Taxonomy" id="1003181"/>
    <lineage>
        <taxon>Bacteria</taxon>
        <taxon>Pseudomonadati</taxon>
        <taxon>Pseudomonadota</taxon>
        <taxon>Gammaproteobacteria</taxon>
        <taxon>Thiotrichales</taxon>
        <taxon>Thiotrichaceae</taxon>
        <taxon>Thiomargarita</taxon>
    </lineage>
</organism>
<evidence type="ECO:0000313" key="1">
    <source>
        <dbReference type="EMBL" id="OAD20170.1"/>
    </source>
</evidence>
<proteinExistence type="predicted"/>
<dbReference type="EMBL" id="LUTY01002529">
    <property type="protein sequence ID" value="OAD20170.1"/>
    <property type="molecule type" value="Genomic_DNA"/>
</dbReference>
<name>A0A0A6P142_9GAMM</name>
<protein>
    <submittedName>
        <fullName evidence="1">Protein containing DUF497</fullName>
    </submittedName>
</protein>
<reference evidence="1 2" key="1">
    <citation type="submission" date="2016-05" db="EMBL/GenBank/DDBJ databases">
        <title>Single-cell genome of chain-forming Candidatus Thiomargarita nelsonii and comparison to other large sulfur-oxidizing bacteria.</title>
        <authorList>
            <person name="Winkel M."/>
            <person name="Salman V."/>
            <person name="Woyke T."/>
            <person name="Schulz-Vogt H."/>
            <person name="Richter M."/>
            <person name="Flood B."/>
            <person name="Bailey J."/>
            <person name="Amann R."/>
            <person name="Mussmann M."/>
        </authorList>
    </citation>
    <scope>NUCLEOTIDE SEQUENCE [LARGE SCALE GENOMIC DNA]</scope>
    <source>
        <strain evidence="1 2">THI036</strain>
    </source>
</reference>
<gene>
    <name evidence="1" type="ORF">THIOM_004153</name>
</gene>
<dbReference type="Proteomes" id="UP000076962">
    <property type="component" value="Unassembled WGS sequence"/>
</dbReference>
<keyword evidence="2" id="KW-1185">Reference proteome</keyword>
<dbReference type="InterPro" id="IPR038573">
    <property type="entry name" value="BrnT_sf"/>
</dbReference>
<sequence length="96" mass="11480">MNLQFEWDNHKAALNFKKHGVSFEEAKTVFNDSLAYIFDDEWHSIGEQREIIIGHSKQKRLLLVFFTQRAEDIIRIFSSRLATKKERRDYENGTKF</sequence>
<dbReference type="InterPro" id="IPR007460">
    <property type="entry name" value="BrnT_toxin"/>
</dbReference>
<evidence type="ECO:0000313" key="2">
    <source>
        <dbReference type="Proteomes" id="UP000076962"/>
    </source>
</evidence>
<dbReference type="AlphaFoldDB" id="A0A0A6P142"/>
<dbReference type="Pfam" id="PF04365">
    <property type="entry name" value="BrnT_toxin"/>
    <property type="match status" value="1"/>
</dbReference>
<accession>A0A0A6P142</accession>